<dbReference type="RefSeq" id="WP_170162695.1">
    <property type="nucleotide sequence ID" value="NZ_RKQK01000001.1"/>
</dbReference>
<protein>
    <submittedName>
        <fullName evidence="6">Peptide/nickel transport system substrate-binding protein</fullName>
    </submittedName>
</protein>
<dbReference type="Proteomes" id="UP000269689">
    <property type="component" value="Unassembled WGS sequence"/>
</dbReference>
<dbReference type="GO" id="GO:0015833">
    <property type="term" value="P:peptide transport"/>
    <property type="evidence" value="ECO:0007669"/>
    <property type="project" value="TreeGrafter"/>
</dbReference>
<comment type="caution">
    <text evidence="6">The sequence shown here is derived from an EMBL/GenBank/DDBJ whole genome shotgun (WGS) entry which is preliminary data.</text>
</comment>
<feature type="chain" id="PRO_5018201448" evidence="4">
    <location>
        <begin position="26"/>
        <end position="527"/>
    </location>
</feature>
<proteinExistence type="inferred from homology"/>
<dbReference type="SUPFAM" id="SSF53850">
    <property type="entry name" value="Periplasmic binding protein-like II"/>
    <property type="match status" value="1"/>
</dbReference>
<dbReference type="InterPro" id="IPR039424">
    <property type="entry name" value="SBP_5"/>
</dbReference>
<gene>
    <name evidence="6" type="ORF">EDD53_1314</name>
</gene>
<dbReference type="GO" id="GO:1904680">
    <property type="term" value="F:peptide transmembrane transporter activity"/>
    <property type="evidence" value="ECO:0007669"/>
    <property type="project" value="TreeGrafter"/>
</dbReference>
<dbReference type="Pfam" id="PF00496">
    <property type="entry name" value="SBP_bac_5"/>
    <property type="match status" value="1"/>
</dbReference>
<evidence type="ECO:0000313" key="6">
    <source>
        <dbReference type="EMBL" id="RPE72169.1"/>
    </source>
</evidence>
<dbReference type="PIRSF" id="PIRSF002741">
    <property type="entry name" value="MppA"/>
    <property type="match status" value="1"/>
</dbReference>
<accession>A0A3N4UX98</accession>
<feature type="signal peptide" evidence="4">
    <location>
        <begin position="1"/>
        <end position="25"/>
    </location>
</feature>
<keyword evidence="3 4" id="KW-0732">Signal</keyword>
<sequence length="527" mass="57987">MFFYTKQSLCAAIVGMALVAPAAQAETTIRYMGLSKLDMLDPIWTTNYGVRDHGYLIYDTLFAQDAEGNIKPQMIDTWTVSEDRMAYRFSLRDGLMFHDGAPVTSQDVVASLERWMHKDTFGVEIKNRLSSMDVVDDKIFTLSLTEPFGLVVDAFGKTASNVPFIMPARIASGAVDDQISDPVGSGPFKFILDDWQPGVKAVYEKFEAYVPRDEAPSGLAGGKVAMVDRIERVFFPDDITAVNALATGEIDYIPQFQPDLIPILSGASDVVVQPHNPLGQTIQIIPNFLQPPTDDVRIRQAMQLALGQEDYMTAILGSYDELYSYCPSIFMCGTALENDANSERQMSQDVEAAKALLAEAGYDGTPLTLLHATDVSDQRTGGSVTAQRLREAGFVVDDVVSDWATIAQRRANKAPIAEGGWNIFQTGWDGMALQSPLTNVYVSGACDDAWYGWNCSETLQRLKQDYINATSVDEQKTIGEAMQQEAYEIVSVIMMGQYTQASAWSANLEGMRQATVTTNLWGVSKAE</sequence>
<keyword evidence="7" id="KW-1185">Reference proteome</keyword>
<dbReference type="PANTHER" id="PTHR30290:SF38">
    <property type="entry name" value="D,D-DIPEPTIDE-BINDING PERIPLASMIC PROTEIN DDPA-RELATED"/>
    <property type="match status" value="1"/>
</dbReference>
<dbReference type="AlphaFoldDB" id="A0A3N4UX98"/>
<dbReference type="InterPro" id="IPR030678">
    <property type="entry name" value="Peptide/Ni-bd"/>
</dbReference>
<dbReference type="CDD" id="cd08502">
    <property type="entry name" value="PBP2_NikA_DppA_OppA_like_16"/>
    <property type="match status" value="1"/>
</dbReference>
<dbReference type="EMBL" id="RKQK01000001">
    <property type="protein sequence ID" value="RPE72169.1"/>
    <property type="molecule type" value="Genomic_DNA"/>
</dbReference>
<dbReference type="InterPro" id="IPR000914">
    <property type="entry name" value="SBP_5_dom"/>
</dbReference>
<name>A0A3N4UX98_9RHOB</name>
<dbReference type="GO" id="GO:0043190">
    <property type="term" value="C:ATP-binding cassette (ABC) transporter complex"/>
    <property type="evidence" value="ECO:0007669"/>
    <property type="project" value="InterPro"/>
</dbReference>
<comment type="subcellular location">
    <subcellularLocation>
        <location evidence="1">Periplasm</location>
    </subcellularLocation>
</comment>
<dbReference type="GO" id="GO:0030288">
    <property type="term" value="C:outer membrane-bounded periplasmic space"/>
    <property type="evidence" value="ECO:0007669"/>
    <property type="project" value="UniProtKB-ARBA"/>
</dbReference>
<evidence type="ECO:0000256" key="4">
    <source>
        <dbReference type="SAM" id="SignalP"/>
    </source>
</evidence>
<dbReference type="Gene3D" id="3.40.190.10">
    <property type="entry name" value="Periplasmic binding protein-like II"/>
    <property type="match status" value="1"/>
</dbReference>
<organism evidence="6 7">
    <name type="scientific">Pacificibacter maritimus</name>
    <dbReference type="NCBI Taxonomy" id="762213"/>
    <lineage>
        <taxon>Bacteria</taxon>
        <taxon>Pseudomonadati</taxon>
        <taxon>Pseudomonadota</taxon>
        <taxon>Alphaproteobacteria</taxon>
        <taxon>Rhodobacterales</taxon>
        <taxon>Roseobacteraceae</taxon>
        <taxon>Pacificibacter</taxon>
    </lineage>
</organism>
<dbReference type="PANTHER" id="PTHR30290">
    <property type="entry name" value="PERIPLASMIC BINDING COMPONENT OF ABC TRANSPORTER"/>
    <property type="match status" value="1"/>
</dbReference>
<comment type="similarity">
    <text evidence="2">Belongs to the bacterial solute-binding protein 5 family.</text>
</comment>
<dbReference type="Gene3D" id="3.10.105.10">
    <property type="entry name" value="Dipeptide-binding Protein, Domain 3"/>
    <property type="match status" value="1"/>
</dbReference>
<evidence type="ECO:0000256" key="2">
    <source>
        <dbReference type="ARBA" id="ARBA00005695"/>
    </source>
</evidence>
<evidence type="ECO:0000256" key="3">
    <source>
        <dbReference type="ARBA" id="ARBA00022729"/>
    </source>
</evidence>
<feature type="domain" description="Solute-binding protein family 5" evidence="5">
    <location>
        <begin position="70"/>
        <end position="431"/>
    </location>
</feature>
<reference evidence="6 7" key="1">
    <citation type="submission" date="2018-11" db="EMBL/GenBank/DDBJ databases">
        <title>Genomic Encyclopedia of Type Strains, Phase IV (KMG-IV): sequencing the most valuable type-strain genomes for metagenomic binning, comparative biology and taxonomic classification.</title>
        <authorList>
            <person name="Goeker M."/>
        </authorList>
    </citation>
    <scope>NUCLEOTIDE SEQUENCE [LARGE SCALE GENOMIC DNA]</scope>
    <source>
        <strain evidence="6 7">DSM 104731</strain>
    </source>
</reference>
<evidence type="ECO:0000313" key="7">
    <source>
        <dbReference type="Proteomes" id="UP000269689"/>
    </source>
</evidence>
<evidence type="ECO:0000256" key="1">
    <source>
        <dbReference type="ARBA" id="ARBA00004418"/>
    </source>
</evidence>
<evidence type="ECO:0000259" key="5">
    <source>
        <dbReference type="Pfam" id="PF00496"/>
    </source>
</evidence>